<protein>
    <recommendedName>
        <fullName evidence="7">Major facilitator superfamily (MFS) profile domain-containing protein</fullName>
    </recommendedName>
</protein>
<feature type="transmembrane region" description="Helical" evidence="6">
    <location>
        <begin position="124"/>
        <end position="144"/>
    </location>
</feature>
<evidence type="ECO:0000256" key="5">
    <source>
        <dbReference type="SAM" id="MobiDB-lite"/>
    </source>
</evidence>
<reference evidence="8 9" key="1">
    <citation type="submission" date="2015-01" db="EMBL/GenBank/DDBJ databases">
        <title>The Genome Sequence of Exophiala spinifera CBS89968.</title>
        <authorList>
            <consortium name="The Broad Institute Genomics Platform"/>
            <person name="Cuomo C."/>
            <person name="de Hoog S."/>
            <person name="Gorbushina A."/>
            <person name="Stielow B."/>
            <person name="Teixiera M."/>
            <person name="Abouelleil A."/>
            <person name="Chapman S.B."/>
            <person name="Priest M."/>
            <person name="Young S.K."/>
            <person name="Wortman J."/>
            <person name="Nusbaum C."/>
            <person name="Birren B."/>
        </authorList>
    </citation>
    <scope>NUCLEOTIDE SEQUENCE [LARGE SCALE GENOMIC DNA]</scope>
    <source>
        <strain evidence="8 9">CBS 89968</strain>
    </source>
</reference>
<dbReference type="RefSeq" id="XP_016239030.1">
    <property type="nucleotide sequence ID" value="XM_016377460.1"/>
</dbReference>
<feature type="transmembrane region" description="Helical" evidence="6">
    <location>
        <begin position="253"/>
        <end position="275"/>
    </location>
</feature>
<evidence type="ECO:0000256" key="1">
    <source>
        <dbReference type="ARBA" id="ARBA00004141"/>
    </source>
</evidence>
<dbReference type="PANTHER" id="PTHR23501:SF155">
    <property type="entry name" value="EFFLUX PUMP AFOB"/>
    <property type="match status" value="1"/>
</dbReference>
<feature type="transmembrane region" description="Helical" evidence="6">
    <location>
        <begin position="150"/>
        <end position="171"/>
    </location>
</feature>
<proteinExistence type="predicted"/>
<feature type="transmembrane region" description="Helical" evidence="6">
    <location>
        <begin position="385"/>
        <end position="406"/>
    </location>
</feature>
<feature type="transmembrane region" description="Helical" evidence="6">
    <location>
        <begin position="281"/>
        <end position="303"/>
    </location>
</feature>
<dbReference type="PRINTS" id="PR01036">
    <property type="entry name" value="TCRTETB"/>
</dbReference>
<feature type="transmembrane region" description="Helical" evidence="6">
    <location>
        <begin position="210"/>
        <end position="232"/>
    </location>
</feature>
<dbReference type="GO" id="GO:0005886">
    <property type="term" value="C:plasma membrane"/>
    <property type="evidence" value="ECO:0007669"/>
    <property type="project" value="TreeGrafter"/>
</dbReference>
<feature type="transmembrane region" description="Helical" evidence="6">
    <location>
        <begin position="361"/>
        <end position="378"/>
    </location>
</feature>
<feature type="transmembrane region" description="Helical" evidence="6">
    <location>
        <begin position="58"/>
        <end position="78"/>
    </location>
</feature>
<dbReference type="InterPro" id="IPR020846">
    <property type="entry name" value="MFS_dom"/>
</dbReference>
<gene>
    <name evidence="8" type="ORF">PV08_03103</name>
</gene>
<dbReference type="GO" id="GO:0022857">
    <property type="term" value="F:transmembrane transporter activity"/>
    <property type="evidence" value="ECO:0007669"/>
    <property type="project" value="InterPro"/>
</dbReference>
<evidence type="ECO:0000256" key="4">
    <source>
        <dbReference type="ARBA" id="ARBA00023136"/>
    </source>
</evidence>
<feature type="transmembrane region" description="Helical" evidence="6">
    <location>
        <begin position="530"/>
        <end position="550"/>
    </location>
</feature>
<dbReference type="InterPro" id="IPR036259">
    <property type="entry name" value="MFS_trans_sf"/>
</dbReference>
<dbReference type="InterPro" id="IPR011701">
    <property type="entry name" value="MFS"/>
</dbReference>
<keyword evidence="2 6" id="KW-0812">Transmembrane</keyword>
<dbReference type="VEuPathDB" id="FungiDB:PV08_03103"/>
<dbReference type="Proteomes" id="UP000053328">
    <property type="component" value="Unassembled WGS sequence"/>
</dbReference>
<feature type="domain" description="Major facilitator superfamily (MFS) profile" evidence="7">
    <location>
        <begin position="60"/>
        <end position="553"/>
    </location>
</feature>
<evidence type="ECO:0000256" key="6">
    <source>
        <dbReference type="SAM" id="Phobius"/>
    </source>
</evidence>
<dbReference type="PANTHER" id="PTHR23501">
    <property type="entry name" value="MAJOR FACILITATOR SUPERFAMILY"/>
    <property type="match status" value="1"/>
</dbReference>
<dbReference type="CDD" id="cd17502">
    <property type="entry name" value="MFS_Azr1_MDR_like"/>
    <property type="match status" value="1"/>
</dbReference>
<dbReference type="AlphaFoldDB" id="A0A0D2C5E5"/>
<comment type="subcellular location">
    <subcellularLocation>
        <location evidence="1">Membrane</location>
        <topology evidence="1">Multi-pass membrane protein</topology>
    </subcellularLocation>
</comment>
<dbReference type="SUPFAM" id="SSF103473">
    <property type="entry name" value="MFS general substrate transporter"/>
    <property type="match status" value="1"/>
</dbReference>
<evidence type="ECO:0000259" key="7">
    <source>
        <dbReference type="PROSITE" id="PS50850"/>
    </source>
</evidence>
<evidence type="ECO:0000256" key="2">
    <source>
        <dbReference type="ARBA" id="ARBA00022692"/>
    </source>
</evidence>
<evidence type="ECO:0000256" key="3">
    <source>
        <dbReference type="ARBA" id="ARBA00022989"/>
    </source>
</evidence>
<feature type="compositionally biased region" description="Polar residues" evidence="5">
    <location>
        <begin position="9"/>
        <end position="23"/>
    </location>
</feature>
<dbReference type="HOGENOM" id="CLU_000960_22_1_1"/>
<sequence length="583" mass="62906">MLADGDPESQLQREVGATQNTELSRVVPPEQVGTAENSVPSDDEAAPKREYVTGIKKAMILGPITLTYFLFFLDLAVLSTATPAITSRFNSLVDVGWYGGAYQLGSSAFQPLTGKIFRYFSIKWSYLTFFLIFEIGSLLCGAAQSSSMFIVGRTIAGVGSSGIANGSLTIISAILPPREQAKFLGLNMGLGQLGLALGPIVGGLFTEYVSWRWCFYINLPVGGVVAILLLFLRIPEPEAKLPPRQVLATAIKSLDLPGFMLICPAVVMFLLALQWGGNQHAWNSSIVIGLLVGGGVTFALFLVWEQRQGDEAMVPFAMLKHRIIWSASGNMFFLLSTILVADFYLAIYFQAVHDDSPLMSGVHMLPTVICMVLFTMLSGTMIEMLGYYLPWVIAGSSVSAIGYGLLSLLSPTTTTAKWIGYQIFYGAGSGSIVAGAYIAIQNLVPAPQIPTAMAIAIFCQNMGAAVSLIAANAIFSNSLRRQLQDHVADIGMAPEVILNAGVRSIRRLFERDSQPLAIVLQAYSDSVDKVMYLGIAVSVAAFAFGWGLGFRDIRVERKLIALRAESAKEEREDGKPTAAGQKT</sequence>
<dbReference type="PROSITE" id="PS50850">
    <property type="entry name" value="MFS"/>
    <property type="match status" value="1"/>
</dbReference>
<feature type="transmembrane region" description="Helical" evidence="6">
    <location>
        <begin position="323"/>
        <end position="349"/>
    </location>
</feature>
<keyword evidence="9" id="KW-1185">Reference proteome</keyword>
<feature type="transmembrane region" description="Helical" evidence="6">
    <location>
        <begin position="183"/>
        <end position="204"/>
    </location>
</feature>
<keyword evidence="4 6" id="KW-0472">Membrane</keyword>
<dbReference type="OrthoDB" id="10021397at2759"/>
<dbReference type="EMBL" id="KN847493">
    <property type="protein sequence ID" value="KIW18814.1"/>
    <property type="molecule type" value="Genomic_DNA"/>
</dbReference>
<feature type="transmembrane region" description="Helical" evidence="6">
    <location>
        <begin position="418"/>
        <end position="440"/>
    </location>
</feature>
<evidence type="ECO:0000313" key="9">
    <source>
        <dbReference type="Proteomes" id="UP000053328"/>
    </source>
</evidence>
<dbReference type="Pfam" id="PF07690">
    <property type="entry name" value="MFS_1"/>
    <property type="match status" value="1"/>
</dbReference>
<evidence type="ECO:0000313" key="8">
    <source>
        <dbReference type="EMBL" id="KIW18814.1"/>
    </source>
</evidence>
<dbReference type="GeneID" id="27330186"/>
<name>A0A0D2C5E5_9EURO</name>
<organism evidence="8 9">
    <name type="scientific">Exophiala spinifera</name>
    <dbReference type="NCBI Taxonomy" id="91928"/>
    <lineage>
        <taxon>Eukaryota</taxon>
        <taxon>Fungi</taxon>
        <taxon>Dikarya</taxon>
        <taxon>Ascomycota</taxon>
        <taxon>Pezizomycotina</taxon>
        <taxon>Eurotiomycetes</taxon>
        <taxon>Chaetothyriomycetidae</taxon>
        <taxon>Chaetothyriales</taxon>
        <taxon>Herpotrichiellaceae</taxon>
        <taxon>Exophiala</taxon>
    </lineage>
</organism>
<feature type="transmembrane region" description="Helical" evidence="6">
    <location>
        <begin position="452"/>
        <end position="475"/>
    </location>
</feature>
<accession>A0A0D2C5E5</accession>
<dbReference type="Gene3D" id="1.20.1250.20">
    <property type="entry name" value="MFS general substrate transporter like domains"/>
    <property type="match status" value="2"/>
</dbReference>
<feature type="region of interest" description="Disordered" evidence="5">
    <location>
        <begin position="1"/>
        <end position="45"/>
    </location>
</feature>
<keyword evidence="3 6" id="KW-1133">Transmembrane helix</keyword>